<evidence type="ECO:0000313" key="2">
    <source>
        <dbReference type="Proteomes" id="UP000248924"/>
    </source>
</evidence>
<gene>
    <name evidence="1" type="ORF">C1I95_26540</name>
</gene>
<comment type="caution">
    <text evidence="1">The sequence shown here is derived from an EMBL/GenBank/DDBJ whole genome shotgun (WGS) entry which is preliminary data.</text>
</comment>
<dbReference type="EMBL" id="POTY01000219">
    <property type="protein sequence ID" value="PZG12124.1"/>
    <property type="molecule type" value="Genomic_DNA"/>
</dbReference>
<name>A0A2W2F8W7_9ACTN</name>
<dbReference type="Proteomes" id="UP000248924">
    <property type="component" value="Unassembled WGS sequence"/>
</dbReference>
<evidence type="ECO:0000313" key="1">
    <source>
        <dbReference type="EMBL" id="PZG12124.1"/>
    </source>
</evidence>
<protein>
    <submittedName>
        <fullName evidence="1">Uncharacterized protein</fullName>
    </submittedName>
</protein>
<reference evidence="1 2" key="1">
    <citation type="submission" date="2018-01" db="EMBL/GenBank/DDBJ databases">
        <title>Draft genome sequence of Jishengella sp. NA12.</title>
        <authorList>
            <person name="Sahin N."/>
            <person name="Ay H."/>
            <person name="Saygin H."/>
        </authorList>
    </citation>
    <scope>NUCLEOTIDE SEQUENCE [LARGE SCALE GENOMIC DNA]</scope>
    <source>
        <strain evidence="1 2">NA12</strain>
    </source>
</reference>
<organism evidence="1 2">
    <name type="scientific">Micromonospora craterilacus</name>
    <dbReference type="NCBI Taxonomy" id="1655439"/>
    <lineage>
        <taxon>Bacteria</taxon>
        <taxon>Bacillati</taxon>
        <taxon>Actinomycetota</taxon>
        <taxon>Actinomycetes</taxon>
        <taxon>Micromonosporales</taxon>
        <taxon>Micromonosporaceae</taxon>
        <taxon>Micromonospora</taxon>
    </lineage>
</organism>
<dbReference type="OrthoDB" id="5146724at2"/>
<dbReference type="AlphaFoldDB" id="A0A2W2F8W7"/>
<keyword evidence="2" id="KW-1185">Reference proteome</keyword>
<accession>A0A2W2F8W7</accession>
<proteinExistence type="predicted"/>
<dbReference type="RefSeq" id="WP_111217778.1">
    <property type="nucleotide sequence ID" value="NZ_POTY01000219.1"/>
</dbReference>
<sequence>MTDVTRDGGVLDGFHIGYVPDGVGDEVSDFASEWEDVHFATRVWERQTPDGYRADLRVHVLRGARLADLAGLRDFLTEYHERDPDEWQLTEFQHGDGSGMMSDAQAFWLAGPAVAVNVLIDPEQVDREALLAVARAIVPQGE</sequence>